<dbReference type="GO" id="GO:0016407">
    <property type="term" value="F:acetyltransferase activity"/>
    <property type="evidence" value="ECO:0007669"/>
    <property type="project" value="InterPro"/>
</dbReference>
<dbReference type="Proteomes" id="UP000469430">
    <property type="component" value="Unassembled WGS sequence"/>
</dbReference>
<protein>
    <submittedName>
        <fullName evidence="3">Arylamine N-acetyltransferase</fullName>
    </submittedName>
</protein>
<dbReference type="PANTHER" id="PTHR11786:SF0">
    <property type="entry name" value="ARYLAMINE N-ACETYLTRANSFERASE 4-RELATED"/>
    <property type="match status" value="1"/>
</dbReference>
<keyword evidence="4" id="KW-1185">Reference proteome</keyword>
<evidence type="ECO:0000256" key="2">
    <source>
        <dbReference type="RuleBase" id="RU003452"/>
    </source>
</evidence>
<accession>A0A6I4TRE8</accession>
<organism evidence="3 4">
    <name type="scientific">Croceibacterium xixiisoli</name>
    <dbReference type="NCBI Taxonomy" id="1476466"/>
    <lineage>
        <taxon>Bacteria</taxon>
        <taxon>Pseudomonadati</taxon>
        <taxon>Pseudomonadota</taxon>
        <taxon>Alphaproteobacteria</taxon>
        <taxon>Sphingomonadales</taxon>
        <taxon>Erythrobacteraceae</taxon>
        <taxon>Croceibacterium</taxon>
    </lineage>
</organism>
<reference evidence="3 4" key="1">
    <citation type="submission" date="2019-12" db="EMBL/GenBank/DDBJ databases">
        <title>Genomic-based taxomic classification of the family Erythrobacteraceae.</title>
        <authorList>
            <person name="Xu L."/>
        </authorList>
    </citation>
    <scope>NUCLEOTIDE SEQUENCE [LARGE SCALE GENOMIC DNA]</scope>
    <source>
        <strain evidence="3 4">S36</strain>
    </source>
</reference>
<evidence type="ECO:0000313" key="3">
    <source>
        <dbReference type="EMBL" id="MXO97710.1"/>
    </source>
</evidence>
<dbReference type="PANTHER" id="PTHR11786">
    <property type="entry name" value="N-HYDROXYARYLAMINE O-ACETYLTRANSFERASE"/>
    <property type="match status" value="1"/>
</dbReference>
<dbReference type="Gene3D" id="2.40.128.150">
    <property type="entry name" value="Cysteine proteinases"/>
    <property type="match status" value="1"/>
</dbReference>
<evidence type="ECO:0000313" key="4">
    <source>
        <dbReference type="Proteomes" id="UP000469430"/>
    </source>
</evidence>
<dbReference type="Pfam" id="PF00797">
    <property type="entry name" value="Acetyltransf_2"/>
    <property type="match status" value="1"/>
</dbReference>
<dbReference type="AlphaFoldDB" id="A0A6I4TRE8"/>
<dbReference type="SUPFAM" id="SSF54001">
    <property type="entry name" value="Cysteine proteinases"/>
    <property type="match status" value="1"/>
</dbReference>
<gene>
    <name evidence="3" type="ORF">GRI97_01745</name>
</gene>
<keyword evidence="3" id="KW-0808">Transferase</keyword>
<dbReference type="OrthoDB" id="7181050at2"/>
<dbReference type="EMBL" id="WTYJ01000001">
    <property type="protein sequence ID" value="MXO97710.1"/>
    <property type="molecule type" value="Genomic_DNA"/>
</dbReference>
<dbReference type="InterPro" id="IPR001447">
    <property type="entry name" value="Arylamine_N-AcTrfase"/>
</dbReference>
<proteinExistence type="inferred from homology"/>
<dbReference type="Gene3D" id="3.30.2140.10">
    <property type="entry name" value="Arylamine N-acetyltransferase"/>
    <property type="match status" value="1"/>
</dbReference>
<dbReference type="InterPro" id="IPR038765">
    <property type="entry name" value="Papain-like_cys_pep_sf"/>
</dbReference>
<comment type="caution">
    <text evidence="3">The sequence shown here is derived from an EMBL/GenBank/DDBJ whole genome shotgun (WGS) entry which is preliminary data.</text>
</comment>
<evidence type="ECO:0000256" key="1">
    <source>
        <dbReference type="ARBA" id="ARBA00006547"/>
    </source>
</evidence>
<dbReference type="RefSeq" id="WP_161389417.1">
    <property type="nucleotide sequence ID" value="NZ_JBHSCP010000001.1"/>
</dbReference>
<dbReference type="PRINTS" id="PR01543">
    <property type="entry name" value="ANATRNSFRASE"/>
</dbReference>
<name>A0A6I4TRE8_9SPHN</name>
<sequence length="281" mass="30991">MTDTASLVDLPAYCARIGYRIPEHGPLEPTLDVLRVLHALHPAAITFEAVDVLLDRGVDLAPAAVDAKLIGAGRGGYCYEQNGLLLRVLRQIGFSVEGLLARVSWMAPPETPLRPLTHMALRVTIDGVPWLADVGFGGCAPTSPLQLDSDEPQPTAHETFRLQRVEGDYQLEVLLGDQWHSMYRTDGLRQHAVDYELPNWYTATHPTSRFRHRLIVSRVTPQERSSLAGARLTVRTPDGGSIRSWLDAAGIEHALRDRFGLPVAADWAPMIARAAQDREDA</sequence>
<comment type="similarity">
    <text evidence="1 2">Belongs to the arylamine N-acetyltransferase family.</text>
</comment>